<gene>
    <name evidence="2" type="ORF">ABU178_04645</name>
</gene>
<proteinExistence type="predicted"/>
<dbReference type="RefSeq" id="WP_397212426.1">
    <property type="nucleotide sequence ID" value="NZ_JBGFSN010000003.1"/>
</dbReference>
<reference evidence="2 3" key="1">
    <citation type="submission" date="2024-08" db="EMBL/GenBank/DDBJ databases">
        <title>Pantoea ronii - a newly identified human opportunistic pathogen.</title>
        <authorList>
            <person name="Keidar-Friedman D."/>
            <person name="Sorek N."/>
            <person name="Leshin-Carmel D."/>
            <person name="Tsur A."/>
            <person name="Amsalem M."/>
            <person name="Tolkach D."/>
            <person name="Brosh-Nissimov T."/>
        </authorList>
    </citation>
    <scope>NUCLEOTIDE SEQUENCE [LARGE SCALE GENOMIC DNA]</scope>
    <source>
        <strain evidence="2 3">AA23256</strain>
    </source>
</reference>
<feature type="signal peptide" evidence="1">
    <location>
        <begin position="1"/>
        <end position="21"/>
    </location>
</feature>
<name>A0ABW7PUJ3_9GAMM</name>
<protein>
    <submittedName>
        <fullName evidence="2">Uncharacterized protein</fullName>
    </submittedName>
</protein>
<feature type="chain" id="PRO_5046913700" evidence="1">
    <location>
        <begin position="22"/>
        <end position="85"/>
    </location>
</feature>
<sequence length="85" mass="9029">MTRAILLALGLLMVAGPVADASTTGSIAVKLTIFSRCKIEQGGNQNAVTAIDCGRHFSAQPRVTQSNVTDQSTRKTVAKLVTIEW</sequence>
<evidence type="ECO:0000313" key="2">
    <source>
        <dbReference type="EMBL" id="MFH8133469.1"/>
    </source>
</evidence>
<comment type="caution">
    <text evidence="2">The sequence shown here is derived from an EMBL/GenBank/DDBJ whole genome shotgun (WGS) entry which is preliminary data.</text>
</comment>
<accession>A0ABW7PUJ3</accession>
<keyword evidence="1" id="KW-0732">Signal</keyword>
<dbReference type="Proteomes" id="UP001611251">
    <property type="component" value="Unassembled WGS sequence"/>
</dbReference>
<evidence type="ECO:0000313" key="3">
    <source>
        <dbReference type="Proteomes" id="UP001611251"/>
    </source>
</evidence>
<organism evidence="2 3">
    <name type="scientific">Pantoea osteomyelitidis</name>
    <dbReference type="NCBI Taxonomy" id="3230026"/>
    <lineage>
        <taxon>Bacteria</taxon>
        <taxon>Pseudomonadati</taxon>
        <taxon>Pseudomonadota</taxon>
        <taxon>Gammaproteobacteria</taxon>
        <taxon>Enterobacterales</taxon>
        <taxon>Erwiniaceae</taxon>
        <taxon>Pantoea</taxon>
    </lineage>
</organism>
<dbReference type="EMBL" id="JBGFSN010000003">
    <property type="protein sequence ID" value="MFH8133469.1"/>
    <property type="molecule type" value="Genomic_DNA"/>
</dbReference>
<evidence type="ECO:0000256" key="1">
    <source>
        <dbReference type="SAM" id="SignalP"/>
    </source>
</evidence>
<keyword evidence="3" id="KW-1185">Reference proteome</keyword>